<evidence type="ECO:0000256" key="1">
    <source>
        <dbReference type="PROSITE-ProRule" id="PRU01360"/>
    </source>
</evidence>
<dbReference type="PROSITE" id="PS52016">
    <property type="entry name" value="TONB_DEPENDENT_REC_3"/>
    <property type="match status" value="1"/>
</dbReference>
<comment type="similarity">
    <text evidence="1 2">Belongs to the TonB-dependent receptor family.</text>
</comment>
<keyword evidence="1" id="KW-0812">Transmembrane</keyword>
<keyword evidence="1 2" id="KW-0472">Membrane</keyword>
<dbReference type="InterPro" id="IPR023996">
    <property type="entry name" value="TonB-dep_OMP_SusC/RagA"/>
</dbReference>
<evidence type="ECO:0000313" key="7">
    <source>
        <dbReference type="Proteomes" id="UP000788426"/>
    </source>
</evidence>
<evidence type="ECO:0000256" key="3">
    <source>
        <dbReference type="SAM" id="SignalP"/>
    </source>
</evidence>
<organism evidence="6 7">
    <name type="scientific">Hoylesella nanceiensis</name>
    <dbReference type="NCBI Taxonomy" id="425941"/>
    <lineage>
        <taxon>Bacteria</taxon>
        <taxon>Pseudomonadati</taxon>
        <taxon>Bacteroidota</taxon>
        <taxon>Bacteroidia</taxon>
        <taxon>Bacteroidales</taxon>
        <taxon>Prevotellaceae</taxon>
        <taxon>Hoylesella</taxon>
    </lineage>
</organism>
<dbReference type="Pfam" id="PF13715">
    <property type="entry name" value="CarbopepD_reg_2"/>
    <property type="match status" value="1"/>
</dbReference>
<comment type="subcellular location">
    <subcellularLocation>
        <location evidence="1">Cell outer membrane</location>
        <topology evidence="1">Multi-pass membrane protein</topology>
    </subcellularLocation>
</comment>
<keyword evidence="2" id="KW-0798">TonB box</keyword>
<keyword evidence="1" id="KW-0813">Transport</keyword>
<keyword evidence="3" id="KW-0732">Signal</keyword>
<evidence type="ECO:0000313" key="6">
    <source>
        <dbReference type="EMBL" id="MBW4768744.1"/>
    </source>
</evidence>
<gene>
    <name evidence="6" type="ORF">KZO38_03075</name>
</gene>
<accession>A0ABS6YAZ3</accession>
<keyword evidence="1" id="KW-1134">Transmembrane beta strand</keyword>
<dbReference type="EMBL" id="JAHXCT010000002">
    <property type="protein sequence ID" value="MBW4768744.1"/>
    <property type="molecule type" value="Genomic_DNA"/>
</dbReference>
<protein>
    <submittedName>
        <fullName evidence="6">TonB-dependent receptor</fullName>
    </submittedName>
</protein>
<name>A0ABS6YAZ3_9BACT</name>
<feature type="domain" description="TonB-dependent receptor-like beta-barrel" evidence="4">
    <location>
        <begin position="480"/>
        <end position="1032"/>
    </location>
</feature>
<keyword evidence="1" id="KW-0998">Cell outer membrane</keyword>
<keyword evidence="7" id="KW-1185">Reference proteome</keyword>
<feature type="domain" description="TonB-dependent receptor plug" evidence="5">
    <location>
        <begin position="138"/>
        <end position="244"/>
    </location>
</feature>
<evidence type="ECO:0000259" key="5">
    <source>
        <dbReference type="Pfam" id="PF07715"/>
    </source>
</evidence>
<evidence type="ECO:0000256" key="2">
    <source>
        <dbReference type="RuleBase" id="RU003357"/>
    </source>
</evidence>
<dbReference type="InterPro" id="IPR012910">
    <property type="entry name" value="Plug_dom"/>
</dbReference>
<dbReference type="Pfam" id="PF07715">
    <property type="entry name" value="Plug"/>
    <property type="match status" value="1"/>
</dbReference>
<dbReference type="Pfam" id="PF00593">
    <property type="entry name" value="TonB_dep_Rec_b-barrel"/>
    <property type="match status" value="1"/>
</dbReference>
<reference evidence="6 7" key="1">
    <citation type="submission" date="2021-07" db="EMBL/GenBank/DDBJ databases">
        <title>Genomic diversity and antimicrobial resistance of Prevotella spp. isolated from chronic lung disease airways.</title>
        <authorList>
            <person name="Webb K.A."/>
            <person name="Olagoke O.S."/>
            <person name="Baird T."/>
            <person name="Neill J."/>
            <person name="Pham A."/>
            <person name="Wells T.J."/>
            <person name="Ramsay K.A."/>
            <person name="Bell S.C."/>
            <person name="Sarovich D.S."/>
            <person name="Price E.P."/>
        </authorList>
    </citation>
    <scope>NUCLEOTIDE SEQUENCE [LARGE SCALE GENOMIC DNA]</scope>
    <source>
        <strain evidence="6 7">SCHI0011.S.12</strain>
    </source>
</reference>
<keyword evidence="6" id="KW-0675">Receptor</keyword>
<dbReference type="InterPro" id="IPR039426">
    <property type="entry name" value="TonB-dep_rcpt-like"/>
</dbReference>
<dbReference type="InterPro" id="IPR000531">
    <property type="entry name" value="Beta-barrel_TonB"/>
</dbReference>
<feature type="chain" id="PRO_5046072320" evidence="3">
    <location>
        <begin position="32"/>
        <end position="1069"/>
    </location>
</feature>
<feature type="signal peptide" evidence="3">
    <location>
        <begin position="1"/>
        <end position="31"/>
    </location>
</feature>
<dbReference type="Proteomes" id="UP000788426">
    <property type="component" value="Unassembled WGS sequence"/>
</dbReference>
<evidence type="ECO:0000259" key="4">
    <source>
        <dbReference type="Pfam" id="PF00593"/>
    </source>
</evidence>
<sequence>MNKRIVKKTALRHNRFVSVLCTLAVCAPMNAVSTSICLKSNNINVQSQDVVTGIVLDEQGEPIVGATISLKDGKTLAISDVNGRFSVNISPGTEIKISSIGFISQTIKASKQQQTIVLHDEKKSLNEVVVIGYGSQRKQDLSTSISSVKLDDAMKSRPSNIVSMLQGTMPGVMVQNNGGDPLSTASLSIRGRGSRGTDNDYNSGDGVLYVVDGVPGAPFNIEDIESITILKDAASAAIYGASVGSGGVVVITTKQAKAGQVKISVNISKSIKNAMHLPSVLTSQEYNKVWSDAVRLYGGTLPTTADASKYAYGAVTRTDWIDEIFRTGSLEHYALSLSGGSDNLKALASFNFDKDQGVLLNTFARKFGGKVNLDFKVNKYISFSEQVTYTFSNGQGNINKGHEGVLANAIFFPRSATIFDYTKGGSPLYNNYGEALYHGTLPRWAAEEGISGYGEFRNPVALLRRLDQKRPSSTLYSTTTLHIKPIANLDIRSQFTAGITSSEIDNFTHKVPEPGNPSDENRHDIEHSSLNNWLWETTATYSTMIKQHHISAMMGLTTKYDKYKMYGVYTTNYDREGRHESTLPQANEWTKYKPNEVIWEEAMLSFFGRVGYSWNDRYFATASLRRDATSKLYKDNNSGVFPALSASWKISSEKFFEPLKGTVNLLKLRAGWGQVGNVALVPRYSWNVPMGNTEWPIIYGKNLNKVVYGVFAESIATKNLKWETTEQWGVGLDVGLFNNDLNLTVDYFNKRTKDLIEKVPVSSVAGIAVEPYGNIGDVVNRGWEFSASYHKTIGAVSFGLNANLSTVHNEVLELGTRKTLEHDIVVNSQRPLRSTVGKPWYSYYVLKTDGIFQSQEEINNYKWTDPNTGLTNLIQPNAKPGDLRYVDFNNDGKINSDDNQYMGSYMPKITFGFGGNLNYKNLDFSFQFQGVGKSTIYNAFKQMTLTGRQQGGNMLKDILNAWDYNHISGIPRLALVDDPNGNYTNPSDFYLEDGSYLRLKNLTLGYTLPQQWLNALGLKKSTLRLYFNCENLFTITDYTGIDPEVGNFGLDGGVYPVARSFTIGFNFGF</sequence>
<dbReference type="RefSeq" id="WP_219479744.1">
    <property type="nucleotide sequence ID" value="NZ_JAHXCT010000002.1"/>
</dbReference>
<dbReference type="NCBIfam" id="TIGR04056">
    <property type="entry name" value="OMP_RagA_SusC"/>
    <property type="match status" value="1"/>
</dbReference>
<proteinExistence type="inferred from homology"/>
<comment type="caution">
    <text evidence="6">The sequence shown here is derived from an EMBL/GenBank/DDBJ whole genome shotgun (WGS) entry which is preliminary data.</text>
</comment>